<protein>
    <submittedName>
        <fullName evidence="4">Uncharacterized protein</fullName>
    </submittedName>
</protein>
<accession>A0AAP0HMK8</accession>
<feature type="region of interest" description="Disordered" evidence="3">
    <location>
        <begin position="1"/>
        <end position="38"/>
    </location>
</feature>
<dbReference type="AlphaFoldDB" id="A0AAP0HMK8"/>
<comment type="caution">
    <text evidence="4">The sequence shown here is derived from an EMBL/GenBank/DDBJ whole genome shotgun (WGS) entry which is preliminary data.</text>
</comment>
<name>A0AAP0HMK8_9MAGN</name>
<proteinExistence type="predicted"/>
<dbReference type="PANTHER" id="PTHR43727:SF2">
    <property type="entry name" value="GROUP IV DECARBOXYLASE"/>
    <property type="match status" value="1"/>
</dbReference>
<dbReference type="InterPro" id="IPR029066">
    <property type="entry name" value="PLP-binding_barrel"/>
</dbReference>
<reference evidence="4 5" key="1">
    <citation type="submission" date="2024-01" db="EMBL/GenBank/DDBJ databases">
        <title>Genome assemblies of Stephania.</title>
        <authorList>
            <person name="Yang L."/>
        </authorList>
    </citation>
    <scope>NUCLEOTIDE SEQUENCE [LARGE SCALE GENOMIC DNA]</scope>
    <source>
        <strain evidence="4">JXDWG</strain>
        <tissue evidence="4">Leaf</tissue>
    </source>
</reference>
<evidence type="ECO:0000313" key="5">
    <source>
        <dbReference type="Proteomes" id="UP001419268"/>
    </source>
</evidence>
<dbReference type="SUPFAM" id="SSF51419">
    <property type="entry name" value="PLP-binding barrel"/>
    <property type="match status" value="1"/>
</dbReference>
<gene>
    <name evidence="4" type="ORF">Scep_025757</name>
</gene>
<dbReference type="EMBL" id="JBBNAG010000011">
    <property type="protein sequence ID" value="KAK9094288.1"/>
    <property type="molecule type" value="Genomic_DNA"/>
</dbReference>
<dbReference type="Gene3D" id="3.20.20.10">
    <property type="entry name" value="Alanine racemase"/>
    <property type="match status" value="1"/>
</dbReference>
<dbReference type="GO" id="GO:0009089">
    <property type="term" value="P:lysine biosynthetic process via diaminopimelate"/>
    <property type="evidence" value="ECO:0007669"/>
    <property type="project" value="TreeGrafter"/>
</dbReference>
<evidence type="ECO:0000256" key="3">
    <source>
        <dbReference type="SAM" id="MobiDB-lite"/>
    </source>
</evidence>
<keyword evidence="2" id="KW-0663">Pyridoxal phosphate</keyword>
<evidence type="ECO:0000256" key="1">
    <source>
        <dbReference type="ARBA" id="ARBA00001933"/>
    </source>
</evidence>
<comment type="cofactor">
    <cofactor evidence="1">
        <name>pyridoxal 5'-phosphate</name>
        <dbReference type="ChEBI" id="CHEBI:597326"/>
    </cofactor>
</comment>
<sequence>MDDKCEAPLLKMSDSSEKLSPPPPPCAQTNSTTFTKSDDDGFLRREGVKVQDVIDSVDKRSFYLYKETPNHRNFDAYHEVPIGIRSIIGYAFKANNNLKILEHLSGWVTTRCLVSGNELRLALRNGFDPTK</sequence>
<evidence type="ECO:0000313" key="4">
    <source>
        <dbReference type="EMBL" id="KAK9094288.1"/>
    </source>
</evidence>
<dbReference type="GO" id="GO:0008836">
    <property type="term" value="F:diaminopimelate decarboxylase activity"/>
    <property type="evidence" value="ECO:0007669"/>
    <property type="project" value="TreeGrafter"/>
</dbReference>
<evidence type="ECO:0000256" key="2">
    <source>
        <dbReference type="ARBA" id="ARBA00022898"/>
    </source>
</evidence>
<dbReference type="PANTHER" id="PTHR43727">
    <property type="entry name" value="DIAMINOPIMELATE DECARBOXYLASE"/>
    <property type="match status" value="1"/>
</dbReference>
<dbReference type="GO" id="GO:0009507">
    <property type="term" value="C:chloroplast"/>
    <property type="evidence" value="ECO:0007669"/>
    <property type="project" value="TreeGrafter"/>
</dbReference>
<dbReference type="Proteomes" id="UP001419268">
    <property type="component" value="Unassembled WGS sequence"/>
</dbReference>
<keyword evidence="5" id="KW-1185">Reference proteome</keyword>
<organism evidence="4 5">
    <name type="scientific">Stephania cephalantha</name>
    <dbReference type="NCBI Taxonomy" id="152367"/>
    <lineage>
        <taxon>Eukaryota</taxon>
        <taxon>Viridiplantae</taxon>
        <taxon>Streptophyta</taxon>
        <taxon>Embryophyta</taxon>
        <taxon>Tracheophyta</taxon>
        <taxon>Spermatophyta</taxon>
        <taxon>Magnoliopsida</taxon>
        <taxon>Ranunculales</taxon>
        <taxon>Menispermaceae</taxon>
        <taxon>Menispermoideae</taxon>
        <taxon>Cissampelideae</taxon>
        <taxon>Stephania</taxon>
    </lineage>
</organism>